<protein>
    <submittedName>
        <fullName evidence="1">Uncharacterized protein</fullName>
    </submittedName>
</protein>
<dbReference type="EMBL" id="CAJJDM010000040">
    <property type="protein sequence ID" value="CAD8067488.1"/>
    <property type="molecule type" value="Genomic_DNA"/>
</dbReference>
<proteinExistence type="predicted"/>
<evidence type="ECO:0000313" key="2">
    <source>
        <dbReference type="Proteomes" id="UP000688137"/>
    </source>
</evidence>
<reference evidence="1" key="1">
    <citation type="submission" date="2021-01" db="EMBL/GenBank/DDBJ databases">
        <authorList>
            <consortium name="Genoscope - CEA"/>
            <person name="William W."/>
        </authorList>
    </citation>
    <scope>NUCLEOTIDE SEQUENCE</scope>
</reference>
<dbReference type="Proteomes" id="UP000688137">
    <property type="component" value="Unassembled WGS sequence"/>
</dbReference>
<name>A0A8S1LH89_PARPR</name>
<evidence type="ECO:0000313" key="1">
    <source>
        <dbReference type="EMBL" id="CAD8067488.1"/>
    </source>
</evidence>
<accession>A0A8S1LH89</accession>
<dbReference type="OMA" id="YMLDIQC"/>
<comment type="caution">
    <text evidence="1">The sequence shown here is derived from an EMBL/GenBank/DDBJ whole genome shotgun (WGS) entry which is preliminary data.</text>
</comment>
<sequence length="399" mass="47544">MFEFNQLENVQLRKHSELHQIYYLDCDLIVMLVNFNTTYYFDVIQLQLQVSRKLIKIDCIPIFAFICGKSNIGFAHYDQKGTLIIESFDFLQMNKVKTNLQFMKTLPNFLSYYFKITQLCMLLLHNENGSIVCYFFNSNLEIKSQFHLQDKSRNQHLQQIFQLNQHNYIISLYLENDLEILSEINSQGIQSNLKSKYLNGQNSLNGCAQSNKQIILAFTPKKDSNSFIEFIDQQNESVRIIEINYFNYIISIEQILNVNDLYVWCKISTQSEDEIEQICLFDINTFELVSRKIYPDYMLDIQCNESIMIETQMNLFDRINCLQNNHEIPLNQEQDIQNQYELNDFDEFSEITIFYNLNPIYQTIKIMKYLEFEEYIVELTARKLNQTSNNLKKQLFDFN</sequence>
<keyword evidence="2" id="KW-1185">Reference proteome</keyword>
<organism evidence="1 2">
    <name type="scientific">Paramecium primaurelia</name>
    <dbReference type="NCBI Taxonomy" id="5886"/>
    <lineage>
        <taxon>Eukaryota</taxon>
        <taxon>Sar</taxon>
        <taxon>Alveolata</taxon>
        <taxon>Ciliophora</taxon>
        <taxon>Intramacronucleata</taxon>
        <taxon>Oligohymenophorea</taxon>
        <taxon>Peniculida</taxon>
        <taxon>Parameciidae</taxon>
        <taxon>Paramecium</taxon>
    </lineage>
</organism>
<gene>
    <name evidence="1" type="ORF">PPRIM_AZ9-3.1.T0410012</name>
</gene>
<dbReference type="AlphaFoldDB" id="A0A8S1LH89"/>